<evidence type="ECO:0000256" key="4">
    <source>
        <dbReference type="SAM" id="Phobius"/>
    </source>
</evidence>
<dbReference type="WBParaSite" id="TCONS_00007254.p1">
    <property type="protein sequence ID" value="TCONS_00007254.p1"/>
    <property type="gene ID" value="XLOC_005294"/>
</dbReference>
<keyword evidence="4" id="KW-1133">Transmembrane helix</keyword>
<keyword evidence="2" id="KW-0175">Coiled coil</keyword>
<feature type="compositionally biased region" description="Basic and acidic residues" evidence="3">
    <location>
        <begin position="373"/>
        <end position="393"/>
    </location>
</feature>
<proteinExistence type="predicted"/>
<evidence type="ECO:0000256" key="1">
    <source>
        <dbReference type="ARBA" id="ARBA00040925"/>
    </source>
</evidence>
<organism evidence="7">
    <name type="scientific">Strongyloides stercoralis</name>
    <name type="common">Threadworm</name>
    <dbReference type="NCBI Taxonomy" id="6248"/>
    <lineage>
        <taxon>Eukaryota</taxon>
        <taxon>Metazoa</taxon>
        <taxon>Ecdysozoa</taxon>
        <taxon>Nematoda</taxon>
        <taxon>Chromadorea</taxon>
        <taxon>Rhabditida</taxon>
        <taxon>Tylenchina</taxon>
        <taxon>Panagrolaimomorpha</taxon>
        <taxon>Strongyloidoidea</taxon>
        <taxon>Strongyloididae</taxon>
        <taxon>Strongyloides</taxon>
    </lineage>
</organism>
<evidence type="ECO:0000256" key="2">
    <source>
        <dbReference type="SAM" id="Coils"/>
    </source>
</evidence>
<dbReference type="GO" id="GO:0036503">
    <property type="term" value="P:ERAD pathway"/>
    <property type="evidence" value="ECO:0007669"/>
    <property type="project" value="TreeGrafter"/>
</dbReference>
<dbReference type="Proteomes" id="UP000035681">
    <property type="component" value="Unplaced"/>
</dbReference>
<evidence type="ECO:0000313" key="6">
    <source>
        <dbReference type="Proteomes" id="UP000035681"/>
    </source>
</evidence>
<dbReference type="Gene3D" id="3.10.20.90">
    <property type="entry name" value="Phosphatidylinositol 3-kinase Catalytic Subunit, Chain A, domain 1"/>
    <property type="match status" value="1"/>
</dbReference>
<dbReference type="PROSITE" id="PS50033">
    <property type="entry name" value="UBX"/>
    <property type="match status" value="1"/>
</dbReference>
<name>A0A913I382_STRER</name>
<dbReference type="InterPro" id="IPR001012">
    <property type="entry name" value="UBX_dom"/>
</dbReference>
<feature type="coiled-coil region" evidence="2">
    <location>
        <begin position="141"/>
        <end position="236"/>
    </location>
</feature>
<feature type="domain" description="UBX" evidence="5">
    <location>
        <begin position="245"/>
        <end position="320"/>
    </location>
</feature>
<reference evidence="7" key="1">
    <citation type="submission" date="2022-10" db="UniProtKB">
        <authorList>
            <consortium name="WormBaseParasite"/>
        </authorList>
    </citation>
    <scope>IDENTIFICATION</scope>
</reference>
<protein>
    <recommendedName>
        <fullName evidence="1">UBX domain-containing protein 4</fullName>
    </recommendedName>
</protein>
<evidence type="ECO:0000256" key="3">
    <source>
        <dbReference type="SAM" id="MobiDB-lite"/>
    </source>
</evidence>
<dbReference type="AlphaFoldDB" id="A0A913I382"/>
<sequence length="436" mass="50059">MVWFEGSVADAVSKCKGDKALFIVYLHHNYESKNPETSRMEELWKQIDLSFFGVPYVAIKIEENSTPAHQFSSIYKNPICPSVYFIGSDAKPIEIITLIEECDEGIFVDKISNAFKKFSVDNGYVESEWSGMTKEEKVLRVQQLIAERKAKKAEAEEVEAREKELRRRMDGKAMIEAKERAKELELKEAAAAIRRQKQEDAAYKKRILEQMELERKDKLLEEQERLRNMAAQEATKPEAPKMKAIPTDVCRVQIRFPDGKTIVKEFQSKDKLQVLKNAIVNENRITTDFAIVQAYPRKELSEFEKDFLELQLTPSTTVLVIPNENKMSSLPLVRNVNSKFWTFILEPLVIIFNFFLSFIGFSSINTTSNSQEEVTKSSNDKAEDKGNKEEAIKRVSANAAEVRQRGNIRYLQNPDRNKPNDDDLTETFNGNSTSQL</sequence>
<evidence type="ECO:0000313" key="7">
    <source>
        <dbReference type="WBParaSite" id="SSTP_0001000100.1"/>
    </source>
</evidence>
<keyword evidence="4" id="KW-0812">Transmembrane</keyword>
<keyword evidence="4" id="KW-0472">Membrane</keyword>
<dbReference type="PANTHER" id="PTHR46424">
    <property type="entry name" value="UBX DOMAIN-CONTAINING PROTEIN 4"/>
    <property type="match status" value="1"/>
</dbReference>
<dbReference type="Pfam" id="PF00789">
    <property type="entry name" value="UBX"/>
    <property type="match status" value="1"/>
</dbReference>
<dbReference type="PANTHER" id="PTHR46424:SF1">
    <property type="entry name" value="UBX DOMAIN-CONTAINING PROTEIN 4"/>
    <property type="match status" value="1"/>
</dbReference>
<dbReference type="SUPFAM" id="SSF54236">
    <property type="entry name" value="Ubiquitin-like"/>
    <property type="match status" value="1"/>
</dbReference>
<feature type="transmembrane region" description="Helical" evidence="4">
    <location>
        <begin position="340"/>
        <end position="361"/>
    </location>
</feature>
<keyword evidence="6" id="KW-1185">Reference proteome</keyword>
<accession>A0A913I382</accession>
<dbReference type="WBParaSite" id="SSTP_0001000100.1">
    <property type="protein sequence ID" value="SSTP_0001000100.1"/>
    <property type="gene ID" value="SSTP_0001000100"/>
</dbReference>
<feature type="compositionally biased region" description="Polar residues" evidence="3">
    <location>
        <begin position="426"/>
        <end position="436"/>
    </location>
</feature>
<dbReference type="GO" id="GO:0005783">
    <property type="term" value="C:endoplasmic reticulum"/>
    <property type="evidence" value="ECO:0007669"/>
    <property type="project" value="TreeGrafter"/>
</dbReference>
<dbReference type="SMART" id="SM00166">
    <property type="entry name" value="UBX"/>
    <property type="match status" value="1"/>
</dbReference>
<evidence type="ECO:0000259" key="5">
    <source>
        <dbReference type="PROSITE" id="PS50033"/>
    </source>
</evidence>
<dbReference type="InterPro" id="IPR029071">
    <property type="entry name" value="Ubiquitin-like_domsf"/>
</dbReference>
<feature type="region of interest" description="Disordered" evidence="3">
    <location>
        <begin position="369"/>
        <end position="436"/>
    </location>
</feature>